<reference evidence="1" key="1">
    <citation type="journal article" date="2018" name="Nat. Plants">
        <title>Whole-genome landscape of Medicago truncatula symbiotic genes.</title>
        <authorList>
            <person name="Pecrix Y."/>
            <person name="Gamas P."/>
            <person name="Carrere S."/>
        </authorList>
    </citation>
    <scope>NUCLEOTIDE SEQUENCE</scope>
    <source>
        <tissue evidence="1">Leaves</tissue>
    </source>
</reference>
<protein>
    <submittedName>
        <fullName evidence="1">Uncharacterized protein</fullName>
    </submittedName>
</protein>
<dbReference type="Gramene" id="rna40644">
    <property type="protein sequence ID" value="RHN46196.1"/>
    <property type="gene ID" value="gene40644"/>
</dbReference>
<organism evidence="1">
    <name type="scientific">Medicago truncatula</name>
    <name type="common">Barrel medic</name>
    <name type="synonym">Medicago tribuloides</name>
    <dbReference type="NCBI Taxonomy" id="3880"/>
    <lineage>
        <taxon>Eukaryota</taxon>
        <taxon>Viridiplantae</taxon>
        <taxon>Streptophyta</taxon>
        <taxon>Embryophyta</taxon>
        <taxon>Tracheophyta</taxon>
        <taxon>Spermatophyta</taxon>
        <taxon>Magnoliopsida</taxon>
        <taxon>eudicotyledons</taxon>
        <taxon>Gunneridae</taxon>
        <taxon>Pentapetalae</taxon>
        <taxon>rosids</taxon>
        <taxon>fabids</taxon>
        <taxon>Fabales</taxon>
        <taxon>Fabaceae</taxon>
        <taxon>Papilionoideae</taxon>
        <taxon>50 kb inversion clade</taxon>
        <taxon>NPAAA clade</taxon>
        <taxon>Hologalegina</taxon>
        <taxon>IRL clade</taxon>
        <taxon>Trifolieae</taxon>
        <taxon>Medicago</taxon>
    </lineage>
</organism>
<dbReference type="AlphaFoldDB" id="A0A396GYI4"/>
<sequence length="45" mass="5061">MTSYYQGISILQFACIDQFLSNNNNDLKENSGATSATMKFLGLFY</sequence>
<dbReference type="Proteomes" id="UP000265566">
    <property type="component" value="Chromosome 7"/>
</dbReference>
<gene>
    <name evidence="1" type="ORF">MtrunA17_Chr7g0239571</name>
</gene>
<accession>A0A396GYI4</accession>
<proteinExistence type="predicted"/>
<dbReference type="EMBL" id="PSQE01000007">
    <property type="protein sequence ID" value="RHN46196.1"/>
    <property type="molecule type" value="Genomic_DNA"/>
</dbReference>
<evidence type="ECO:0000313" key="1">
    <source>
        <dbReference type="EMBL" id="RHN46196.1"/>
    </source>
</evidence>
<name>A0A396GYI4_MEDTR</name>
<comment type="caution">
    <text evidence="1">The sequence shown here is derived from an EMBL/GenBank/DDBJ whole genome shotgun (WGS) entry which is preliminary data.</text>
</comment>